<gene>
    <name evidence="1" type="ORF">KL928_000223</name>
</gene>
<dbReference type="Proteomes" id="UP001196530">
    <property type="component" value="Unassembled WGS sequence"/>
</dbReference>
<reference evidence="1" key="1">
    <citation type="journal article" date="2021" name="G3 (Bethesda)">
        <title>Genomic diversity, chromosomal rearrangements, and interspecies hybridization in the ogataea polymorpha species complex.</title>
        <authorList>
            <person name="Hanson S.J."/>
            <person name="Cinneide E.O."/>
            <person name="Salzberg L.I."/>
            <person name="Wolfe K.H."/>
            <person name="McGowan J."/>
            <person name="Fitzpatrick D.A."/>
            <person name="Matlin K."/>
        </authorList>
    </citation>
    <scope>NUCLEOTIDE SEQUENCE</scope>
    <source>
        <strain evidence="1">61-244</strain>
    </source>
</reference>
<protein>
    <submittedName>
        <fullName evidence="1">Uncharacterized protein</fullName>
    </submittedName>
</protein>
<dbReference type="RefSeq" id="XP_043062118.1">
    <property type="nucleotide sequence ID" value="XM_043202683.1"/>
</dbReference>
<organism evidence="1 2">
    <name type="scientific">Pichia angusta</name>
    <name type="common">Yeast</name>
    <name type="synonym">Hansenula polymorpha</name>
    <dbReference type="NCBI Taxonomy" id="870730"/>
    <lineage>
        <taxon>Eukaryota</taxon>
        <taxon>Fungi</taxon>
        <taxon>Dikarya</taxon>
        <taxon>Ascomycota</taxon>
        <taxon>Saccharomycotina</taxon>
        <taxon>Pichiomycetes</taxon>
        <taxon>Pichiales</taxon>
        <taxon>Pichiaceae</taxon>
        <taxon>Ogataea</taxon>
    </lineage>
</organism>
<dbReference type="AlphaFoldDB" id="A0AAN6DL47"/>
<name>A0AAN6DL47_PICAN</name>
<dbReference type="EMBL" id="JAHLUX010000001">
    <property type="protein sequence ID" value="KAG7821748.1"/>
    <property type="molecule type" value="Genomic_DNA"/>
</dbReference>
<accession>A0AAN6DL47</accession>
<dbReference type="GeneID" id="66124274"/>
<sequence>MTKQGGAKADLGFALSQIRFDALAGAKSSSRLVDVRGTSYSHVQQLERSFSEHSLTTLSPCVLQILGLSLAQRTWTNGALHAAMRLLSCRGRLF</sequence>
<proteinExistence type="predicted"/>
<comment type="caution">
    <text evidence="1">The sequence shown here is derived from an EMBL/GenBank/DDBJ whole genome shotgun (WGS) entry which is preliminary data.</text>
</comment>
<evidence type="ECO:0000313" key="1">
    <source>
        <dbReference type="EMBL" id="KAG7821748.1"/>
    </source>
</evidence>
<evidence type="ECO:0000313" key="2">
    <source>
        <dbReference type="Proteomes" id="UP001196530"/>
    </source>
</evidence>